<dbReference type="EMBL" id="CP013189">
    <property type="protein sequence ID" value="ALO46116.1"/>
    <property type="molecule type" value="Genomic_DNA"/>
</dbReference>
<evidence type="ECO:0000313" key="3">
    <source>
        <dbReference type="Proteomes" id="UP000065641"/>
    </source>
</evidence>
<organism evidence="2 3">
    <name type="scientific">Pseudohongiella spirulinae</name>
    <dbReference type="NCBI Taxonomy" id="1249552"/>
    <lineage>
        <taxon>Bacteria</taxon>
        <taxon>Pseudomonadati</taxon>
        <taxon>Pseudomonadota</taxon>
        <taxon>Gammaproteobacteria</taxon>
        <taxon>Pseudomonadales</taxon>
        <taxon>Pseudohongiellaceae</taxon>
        <taxon>Pseudohongiella</taxon>
    </lineage>
</organism>
<protein>
    <submittedName>
        <fullName evidence="2">Uncharacterized protein</fullName>
    </submittedName>
</protein>
<dbReference type="AlphaFoldDB" id="A0A0S2KDG4"/>
<reference evidence="2 3" key="1">
    <citation type="submission" date="2015-11" db="EMBL/GenBank/DDBJ databases">
        <authorList>
            <person name="Zhang Y."/>
            <person name="Guo Z."/>
        </authorList>
    </citation>
    <scope>NUCLEOTIDE SEQUENCE [LARGE SCALE GENOMIC DNA]</scope>
    <source>
        <strain evidence="2 3">KCTC 32221</strain>
    </source>
</reference>
<proteinExistence type="predicted"/>
<dbReference type="STRING" id="1249552.PS2015_1459"/>
<keyword evidence="1" id="KW-1133">Transmembrane helix</keyword>
<keyword evidence="1" id="KW-0812">Transmembrane</keyword>
<accession>A0A0S2KDG4</accession>
<dbReference type="Proteomes" id="UP000065641">
    <property type="component" value="Chromosome"/>
</dbReference>
<evidence type="ECO:0000313" key="2">
    <source>
        <dbReference type="EMBL" id="ALO46116.1"/>
    </source>
</evidence>
<keyword evidence="1" id="KW-0472">Membrane</keyword>
<dbReference type="KEGG" id="pspi:PS2015_1459"/>
<evidence type="ECO:0000256" key="1">
    <source>
        <dbReference type="SAM" id="Phobius"/>
    </source>
</evidence>
<gene>
    <name evidence="2" type="ORF">PS2015_1459</name>
</gene>
<sequence>MSDHTDNGYTEEELQANSSVDALAIFAIVVVLVGLVIFYVAG</sequence>
<dbReference type="RefSeq" id="WP_257721211.1">
    <property type="nucleotide sequence ID" value="NZ_CP013189.1"/>
</dbReference>
<name>A0A0S2KDG4_9GAMM</name>
<feature type="transmembrane region" description="Helical" evidence="1">
    <location>
        <begin position="20"/>
        <end position="41"/>
    </location>
</feature>
<keyword evidence="3" id="KW-1185">Reference proteome</keyword>